<dbReference type="Pfam" id="PF13499">
    <property type="entry name" value="EF-hand_7"/>
    <property type="match status" value="1"/>
</dbReference>
<dbReference type="InterPro" id="IPR011992">
    <property type="entry name" value="EF-hand-dom_pair"/>
</dbReference>
<keyword evidence="1" id="KW-0106">Calcium</keyword>
<evidence type="ECO:0000313" key="4">
    <source>
        <dbReference type="Proteomes" id="UP000266841"/>
    </source>
</evidence>
<dbReference type="SMART" id="SM00054">
    <property type="entry name" value="EFh"/>
    <property type="match status" value="2"/>
</dbReference>
<dbReference type="PROSITE" id="PS50222">
    <property type="entry name" value="EF_HAND_2"/>
    <property type="match status" value="1"/>
</dbReference>
<dbReference type="AlphaFoldDB" id="K0R785"/>
<feature type="domain" description="EF-hand" evidence="2">
    <location>
        <begin position="39"/>
        <end position="74"/>
    </location>
</feature>
<dbReference type="Gene3D" id="1.10.238.10">
    <property type="entry name" value="EF-hand"/>
    <property type="match status" value="1"/>
</dbReference>
<dbReference type="GO" id="GO:0005509">
    <property type="term" value="F:calcium ion binding"/>
    <property type="evidence" value="ECO:0007669"/>
    <property type="project" value="InterPro"/>
</dbReference>
<feature type="non-terminal residue" evidence="3">
    <location>
        <position position="1"/>
    </location>
</feature>
<organism evidence="3 4">
    <name type="scientific">Thalassiosira oceanica</name>
    <name type="common">Marine diatom</name>
    <dbReference type="NCBI Taxonomy" id="159749"/>
    <lineage>
        <taxon>Eukaryota</taxon>
        <taxon>Sar</taxon>
        <taxon>Stramenopiles</taxon>
        <taxon>Ochrophyta</taxon>
        <taxon>Bacillariophyta</taxon>
        <taxon>Coscinodiscophyceae</taxon>
        <taxon>Thalassiosirophycidae</taxon>
        <taxon>Thalassiosirales</taxon>
        <taxon>Thalassiosiraceae</taxon>
        <taxon>Thalassiosira</taxon>
    </lineage>
</organism>
<dbReference type="PROSITE" id="PS00018">
    <property type="entry name" value="EF_HAND_1"/>
    <property type="match status" value="1"/>
</dbReference>
<evidence type="ECO:0000256" key="1">
    <source>
        <dbReference type="ARBA" id="ARBA00022837"/>
    </source>
</evidence>
<sequence length="172" mass="19281">VNVETFMDNLQELYFDINEFKQSEVTPSLRSIADENELQTTLTFREIFDKLDKDDSGYVEKSEFQGLNKFLKSPLTEDDLAKMFSQADSLGLGRLNALEFASVLRKTVKVSLSAASTCVFRFVGITLHCITDVGRHPGDRVRVYSSGLGQFDGILDWIGHERVSASYAIPPC</sequence>
<dbReference type="OrthoDB" id="6480673at2759"/>
<reference evidence="3 4" key="1">
    <citation type="journal article" date="2012" name="Genome Biol.">
        <title>Genome and low-iron response of an oceanic diatom adapted to chronic iron limitation.</title>
        <authorList>
            <person name="Lommer M."/>
            <person name="Specht M."/>
            <person name="Roy A.S."/>
            <person name="Kraemer L."/>
            <person name="Andreson R."/>
            <person name="Gutowska M.A."/>
            <person name="Wolf J."/>
            <person name="Bergner S.V."/>
            <person name="Schilhabel M.B."/>
            <person name="Klostermeier U.C."/>
            <person name="Beiko R.G."/>
            <person name="Rosenstiel P."/>
            <person name="Hippler M."/>
            <person name="Laroche J."/>
        </authorList>
    </citation>
    <scope>NUCLEOTIDE SEQUENCE [LARGE SCALE GENOMIC DNA]</scope>
    <source>
        <strain evidence="3 4">CCMP1005</strain>
    </source>
</reference>
<dbReference type="InterPro" id="IPR002048">
    <property type="entry name" value="EF_hand_dom"/>
</dbReference>
<accession>K0R785</accession>
<gene>
    <name evidence="3" type="ORF">THAOC_33328</name>
</gene>
<dbReference type="CDD" id="cd00051">
    <property type="entry name" value="EFh"/>
    <property type="match status" value="1"/>
</dbReference>
<keyword evidence="4" id="KW-1185">Reference proteome</keyword>
<protein>
    <recommendedName>
        <fullName evidence="2">EF-hand domain-containing protein</fullName>
    </recommendedName>
</protein>
<dbReference type="Proteomes" id="UP000266841">
    <property type="component" value="Unassembled WGS sequence"/>
</dbReference>
<evidence type="ECO:0000259" key="2">
    <source>
        <dbReference type="PROSITE" id="PS50222"/>
    </source>
</evidence>
<evidence type="ECO:0000313" key="3">
    <source>
        <dbReference type="EMBL" id="EJK47914.1"/>
    </source>
</evidence>
<proteinExistence type="predicted"/>
<dbReference type="SUPFAM" id="SSF47473">
    <property type="entry name" value="EF-hand"/>
    <property type="match status" value="1"/>
</dbReference>
<name>K0R785_THAOC</name>
<comment type="caution">
    <text evidence="3">The sequence shown here is derived from an EMBL/GenBank/DDBJ whole genome shotgun (WGS) entry which is preliminary data.</text>
</comment>
<dbReference type="EMBL" id="AGNL01046484">
    <property type="protein sequence ID" value="EJK47914.1"/>
    <property type="molecule type" value="Genomic_DNA"/>
</dbReference>
<dbReference type="InterPro" id="IPR018247">
    <property type="entry name" value="EF_Hand_1_Ca_BS"/>
</dbReference>